<dbReference type="AlphaFoldDB" id="I0KF56"/>
<protein>
    <recommendedName>
        <fullName evidence="5">Histidine kinase</fullName>
    </recommendedName>
</protein>
<dbReference type="RefSeq" id="WP_015333858.1">
    <property type="nucleotide sequence ID" value="NC_020054.1"/>
</dbReference>
<proteinExistence type="predicted"/>
<organism evidence="3 4">
    <name type="scientific">Fibrella aestuarina BUZ 2</name>
    <dbReference type="NCBI Taxonomy" id="1166018"/>
    <lineage>
        <taxon>Bacteria</taxon>
        <taxon>Pseudomonadati</taxon>
        <taxon>Bacteroidota</taxon>
        <taxon>Cytophagia</taxon>
        <taxon>Cytophagales</taxon>
        <taxon>Spirosomataceae</taxon>
        <taxon>Fibrella</taxon>
    </lineage>
</organism>
<dbReference type="InterPro" id="IPR013702">
    <property type="entry name" value="FIST_domain_N"/>
</dbReference>
<dbReference type="STRING" id="1166018.FAES_4760"/>
<feature type="domain" description="FIST C-domain" evidence="2">
    <location>
        <begin position="219"/>
        <end position="357"/>
    </location>
</feature>
<evidence type="ECO:0000313" key="4">
    <source>
        <dbReference type="Proteomes" id="UP000011058"/>
    </source>
</evidence>
<evidence type="ECO:0000313" key="3">
    <source>
        <dbReference type="EMBL" id="CCH02759.1"/>
    </source>
</evidence>
<gene>
    <name evidence="3" type="ORF">FAES_4760</name>
</gene>
<dbReference type="PATRIC" id="fig|1166018.3.peg.1729"/>
<dbReference type="SMART" id="SM01204">
    <property type="entry name" value="FIST_C"/>
    <property type="match status" value="1"/>
</dbReference>
<reference evidence="3 4" key="1">
    <citation type="journal article" date="2012" name="J. Bacteriol.">
        <title>Genome Sequence of Fibrella aestuarina BUZ 2T, a Filamentous Marine Bacterium.</title>
        <authorList>
            <person name="Filippini M."/>
            <person name="Qi W."/>
            <person name="Blom J."/>
            <person name="Goesmann A."/>
            <person name="Smits T.H."/>
            <person name="Bagheri H.C."/>
        </authorList>
    </citation>
    <scope>NUCLEOTIDE SEQUENCE [LARGE SCALE GENOMIC DNA]</scope>
    <source>
        <strain evidence="4">BUZ 2T</strain>
    </source>
</reference>
<dbReference type="KEGG" id="fae:FAES_4760"/>
<feature type="domain" description="FIST" evidence="1">
    <location>
        <begin position="26"/>
        <end position="218"/>
    </location>
</feature>
<keyword evidence="4" id="KW-1185">Reference proteome</keyword>
<dbReference type="SMART" id="SM00897">
    <property type="entry name" value="FIST"/>
    <property type="match status" value="1"/>
</dbReference>
<dbReference type="HOGENOM" id="CLU_052774_2_0_10"/>
<sequence length="379" mass="40208">MHVSIVQYADNQWSTHTISKSATDQAAQLVLCFGAKDLLASTTIYDTVRARFPVADIALCSTAGEIYHDRVQDDTLVAVALSFGATRLRTASVNIGDFATSLDAARQLARQLPADDLAYVLVLADGALVNGSELVKGLCIDDRRILITGGLAGDAAKFQSTLVGLNGPPVAGQVTAIGFYGQKLLVGHGSAGGWTMFGLEKEITRATGNVLYEIGHENALDLYKKYLGPDVEHLPGAALYFPLSVTIPGEDKPVVRTILSIDEAQKTMTFAGDVPVGARVRFMKANFDRLTAAAATAAQQTALPGGVEPALALLVSCVGRKLIYGPRIDEEVEAVSETLGHQVPLIGFYANGELSPVDEGGSCQLHNQTMTITAFYELP</sequence>
<dbReference type="Pfam" id="PF10442">
    <property type="entry name" value="FIST_C"/>
    <property type="match status" value="1"/>
</dbReference>
<evidence type="ECO:0000259" key="1">
    <source>
        <dbReference type="SMART" id="SM00897"/>
    </source>
</evidence>
<dbReference type="PANTHER" id="PTHR40252">
    <property type="entry name" value="BLR0328 PROTEIN"/>
    <property type="match status" value="1"/>
</dbReference>
<dbReference type="Proteomes" id="UP000011058">
    <property type="component" value="Chromosome"/>
</dbReference>
<evidence type="ECO:0000259" key="2">
    <source>
        <dbReference type="SMART" id="SM01204"/>
    </source>
</evidence>
<dbReference type="InterPro" id="IPR019494">
    <property type="entry name" value="FIST_C"/>
</dbReference>
<dbReference type="eggNOG" id="COG3287">
    <property type="taxonomic scope" value="Bacteria"/>
</dbReference>
<dbReference type="OrthoDB" id="9770435at2"/>
<dbReference type="Pfam" id="PF08495">
    <property type="entry name" value="FIST"/>
    <property type="match status" value="1"/>
</dbReference>
<dbReference type="PANTHER" id="PTHR40252:SF2">
    <property type="entry name" value="BLR0328 PROTEIN"/>
    <property type="match status" value="1"/>
</dbReference>
<evidence type="ECO:0008006" key="5">
    <source>
        <dbReference type="Google" id="ProtNLM"/>
    </source>
</evidence>
<accession>I0KF56</accession>
<dbReference type="EMBL" id="HE796683">
    <property type="protein sequence ID" value="CCH02759.1"/>
    <property type="molecule type" value="Genomic_DNA"/>
</dbReference>
<name>I0KF56_9BACT</name>